<dbReference type="InterPro" id="IPR000644">
    <property type="entry name" value="CBS_dom"/>
</dbReference>
<gene>
    <name evidence="4" type="primary">guaB_2</name>
    <name evidence="4" type="ORF">V22_06910</name>
</gene>
<dbReference type="Pfam" id="PF00571">
    <property type="entry name" value="CBS"/>
    <property type="match status" value="2"/>
</dbReference>
<evidence type="ECO:0000313" key="5">
    <source>
        <dbReference type="Proteomes" id="UP000319976"/>
    </source>
</evidence>
<dbReference type="RefSeq" id="WP_197439905.1">
    <property type="nucleotide sequence ID" value="NZ_CP036316.1"/>
</dbReference>
<evidence type="ECO:0000256" key="2">
    <source>
        <dbReference type="PROSITE-ProRule" id="PRU00703"/>
    </source>
</evidence>
<dbReference type="SMART" id="SM00116">
    <property type="entry name" value="CBS"/>
    <property type="match status" value="2"/>
</dbReference>
<name>A0A517T521_9PLAN</name>
<dbReference type="EC" id="1.1.1.205" evidence="4"/>
<feature type="domain" description="CBS" evidence="3">
    <location>
        <begin position="78"/>
        <end position="133"/>
    </location>
</feature>
<feature type="domain" description="CBS" evidence="3">
    <location>
        <begin position="11"/>
        <end position="68"/>
    </location>
</feature>
<dbReference type="InterPro" id="IPR046342">
    <property type="entry name" value="CBS_dom_sf"/>
</dbReference>
<dbReference type="AlphaFoldDB" id="A0A517T521"/>
<keyword evidence="4" id="KW-0560">Oxidoreductase</keyword>
<sequence length="156" mass="17544">MNRPLVARNIMVTRLVTLSTGMDVYDAIGLLLRHRISGAPVIDQDGRYVGIFSEKCSMQVLLDAACESLPQSIIDSFIDREARTIDEDTDLLTIANIFRQTPYRRLPVLRDGRLIGQVSRRDVLRSAHDMLSIAPDRDSALLYLSSLMERNEAPIS</sequence>
<dbReference type="PROSITE" id="PS51371">
    <property type="entry name" value="CBS"/>
    <property type="match status" value="2"/>
</dbReference>
<dbReference type="PANTHER" id="PTHR43080:SF26">
    <property type="entry name" value="REGULATORY PROTEIN"/>
    <property type="match status" value="1"/>
</dbReference>
<dbReference type="PANTHER" id="PTHR43080">
    <property type="entry name" value="CBS DOMAIN-CONTAINING PROTEIN CBSX3, MITOCHONDRIAL"/>
    <property type="match status" value="1"/>
</dbReference>
<accession>A0A517T521</accession>
<evidence type="ECO:0000259" key="3">
    <source>
        <dbReference type="PROSITE" id="PS51371"/>
    </source>
</evidence>
<keyword evidence="1 2" id="KW-0129">CBS domain</keyword>
<dbReference type="EMBL" id="CP036316">
    <property type="protein sequence ID" value="QDT63469.1"/>
    <property type="molecule type" value="Genomic_DNA"/>
</dbReference>
<dbReference type="Gene3D" id="3.10.580.10">
    <property type="entry name" value="CBS-domain"/>
    <property type="match status" value="1"/>
</dbReference>
<dbReference type="SUPFAM" id="SSF54631">
    <property type="entry name" value="CBS-domain pair"/>
    <property type="match status" value="1"/>
</dbReference>
<protein>
    <submittedName>
        <fullName evidence="4">Inosine-5'-monophosphate dehydrogenase</fullName>
        <ecNumber evidence="4">1.1.1.205</ecNumber>
    </submittedName>
</protein>
<organism evidence="4 5">
    <name type="scientific">Calycomorphotria hydatis</name>
    <dbReference type="NCBI Taxonomy" id="2528027"/>
    <lineage>
        <taxon>Bacteria</taxon>
        <taxon>Pseudomonadati</taxon>
        <taxon>Planctomycetota</taxon>
        <taxon>Planctomycetia</taxon>
        <taxon>Planctomycetales</taxon>
        <taxon>Planctomycetaceae</taxon>
        <taxon>Calycomorphotria</taxon>
    </lineage>
</organism>
<keyword evidence="5" id="KW-1185">Reference proteome</keyword>
<reference evidence="4 5" key="1">
    <citation type="submission" date="2019-02" db="EMBL/GenBank/DDBJ databases">
        <title>Deep-cultivation of Planctomycetes and their phenomic and genomic characterization uncovers novel biology.</title>
        <authorList>
            <person name="Wiegand S."/>
            <person name="Jogler M."/>
            <person name="Boedeker C."/>
            <person name="Pinto D."/>
            <person name="Vollmers J."/>
            <person name="Rivas-Marin E."/>
            <person name="Kohn T."/>
            <person name="Peeters S.H."/>
            <person name="Heuer A."/>
            <person name="Rast P."/>
            <person name="Oberbeckmann S."/>
            <person name="Bunk B."/>
            <person name="Jeske O."/>
            <person name="Meyerdierks A."/>
            <person name="Storesund J.E."/>
            <person name="Kallscheuer N."/>
            <person name="Luecker S."/>
            <person name="Lage O.M."/>
            <person name="Pohl T."/>
            <person name="Merkel B.J."/>
            <person name="Hornburger P."/>
            <person name="Mueller R.-W."/>
            <person name="Bruemmer F."/>
            <person name="Labrenz M."/>
            <person name="Spormann A.M."/>
            <person name="Op den Camp H."/>
            <person name="Overmann J."/>
            <person name="Amann R."/>
            <person name="Jetten M.S.M."/>
            <person name="Mascher T."/>
            <person name="Medema M.H."/>
            <person name="Devos D.P."/>
            <person name="Kaster A.-K."/>
            <person name="Ovreas L."/>
            <person name="Rohde M."/>
            <person name="Galperin M.Y."/>
            <person name="Jogler C."/>
        </authorList>
    </citation>
    <scope>NUCLEOTIDE SEQUENCE [LARGE SCALE GENOMIC DNA]</scope>
    <source>
        <strain evidence="4 5">V22</strain>
    </source>
</reference>
<evidence type="ECO:0000313" key="4">
    <source>
        <dbReference type="EMBL" id="QDT63469.1"/>
    </source>
</evidence>
<dbReference type="KEGG" id="chya:V22_06910"/>
<proteinExistence type="predicted"/>
<dbReference type="Proteomes" id="UP000319976">
    <property type="component" value="Chromosome"/>
</dbReference>
<evidence type="ECO:0000256" key="1">
    <source>
        <dbReference type="ARBA" id="ARBA00023122"/>
    </source>
</evidence>
<dbReference type="InterPro" id="IPR051257">
    <property type="entry name" value="Diverse_CBS-Domain"/>
</dbReference>
<dbReference type="GO" id="GO:0003938">
    <property type="term" value="F:IMP dehydrogenase activity"/>
    <property type="evidence" value="ECO:0007669"/>
    <property type="project" value="UniProtKB-EC"/>
</dbReference>